<gene>
    <name evidence="2" type="ORF">SAMN05216210_1943</name>
</gene>
<dbReference type="STRING" id="1434072.SAMN05216210_1943"/>
<evidence type="ECO:0000313" key="3">
    <source>
        <dbReference type="Proteomes" id="UP000243924"/>
    </source>
</evidence>
<dbReference type="AlphaFoldDB" id="A0A1H2G0H0"/>
<dbReference type="RefSeq" id="WP_092386396.1">
    <property type="nucleotide sequence ID" value="NZ_LT629787.1"/>
</dbReference>
<evidence type="ECO:0000313" key="2">
    <source>
        <dbReference type="EMBL" id="SDU13093.1"/>
    </source>
</evidence>
<dbReference type="Proteomes" id="UP000243924">
    <property type="component" value="Chromosome I"/>
</dbReference>
<evidence type="ECO:0008006" key="4">
    <source>
        <dbReference type="Google" id="ProtNLM"/>
    </source>
</evidence>
<proteinExistence type="predicted"/>
<feature type="region of interest" description="Disordered" evidence="1">
    <location>
        <begin position="375"/>
        <end position="415"/>
    </location>
</feature>
<name>A0A1H2G0H0_9GAMM</name>
<protein>
    <recommendedName>
        <fullName evidence="4">Molecular chaperone</fullName>
    </recommendedName>
</protein>
<keyword evidence="3" id="KW-1185">Reference proteome</keyword>
<reference evidence="3" key="1">
    <citation type="submission" date="2016-10" db="EMBL/GenBank/DDBJ databases">
        <authorList>
            <person name="Varghese N."/>
            <person name="Submissions S."/>
        </authorList>
    </citation>
    <scope>NUCLEOTIDE SEQUENCE [LARGE SCALE GENOMIC DNA]</scope>
    <source>
        <strain evidence="3">CECT 8338</strain>
    </source>
</reference>
<sequence>MDSTQQKINLRIPQQTLKTLSFAESSEKGITRWLENLPKANIGETARQLYQGLIELNQLDIAPETRLQMLEKIRQEVHYVCNALAKYYLGQSIVLSDKPRKVANLSQALQNHLANGYKIVVAQEKSLKSRDYNNLMALALQRAMRGLCGPLLRAYQLYCPVADGVWLELHQLYQLARKRKLHQQKVDDKEAIDGKTMTIEQAYLTALLMGSARPNQMRQSAMARLFTILEDWSRHAQLLPASDGRGLFIINPDMDCPPRYRSLISEEDLSQSLAMDTSALVDGLKDYMLNGGESRGPLKVPDNLGIELLQHLSQSWGDLAERTFNRVPGRGKLRVSIGISATHFRIAQTSFANFVDADDLELNPFSDAARRHKQEGWAGPNTLDGDQTVDWTPSSGGVEEINYDDSPSGAEEEDNDYPVHSLPIVNHSPGGFCLTWPKDVPKELQAGELLSIQEDTDNTWSLAVVRWIRQVRGGGTQMGIELVAPHCTPCAVKLLPKSGEPSQYLRGLMLPEVVAIDRPATLITPRMPFQVHNKVMLLSGGRESRAHLVDRVTATGSFSQFEYQLLENEAAKAAARKEANAPASGSGLSLVSEDDFDSLWKSL</sequence>
<dbReference type="EMBL" id="LT629787">
    <property type="protein sequence ID" value="SDU13093.1"/>
    <property type="molecule type" value="Genomic_DNA"/>
</dbReference>
<dbReference type="OrthoDB" id="5724405at2"/>
<accession>A0A1H2G0H0</accession>
<organism evidence="2 3">
    <name type="scientific">Halopseudomonas salegens</name>
    <dbReference type="NCBI Taxonomy" id="1434072"/>
    <lineage>
        <taxon>Bacteria</taxon>
        <taxon>Pseudomonadati</taxon>
        <taxon>Pseudomonadota</taxon>
        <taxon>Gammaproteobacteria</taxon>
        <taxon>Pseudomonadales</taxon>
        <taxon>Pseudomonadaceae</taxon>
        <taxon>Halopseudomonas</taxon>
    </lineage>
</organism>
<evidence type="ECO:0000256" key="1">
    <source>
        <dbReference type="SAM" id="MobiDB-lite"/>
    </source>
</evidence>